<dbReference type="InterPro" id="IPR025365">
    <property type="entry name" value="DUF4269"/>
</dbReference>
<organism evidence="1 2">
    <name type="scientific">Planctopirus limnophila (strain ATCC 43296 / DSM 3776 / IFAM 1008 / Mu 290)</name>
    <name type="common">Planctomyces limnophilus</name>
    <dbReference type="NCBI Taxonomy" id="521674"/>
    <lineage>
        <taxon>Bacteria</taxon>
        <taxon>Pseudomonadati</taxon>
        <taxon>Planctomycetota</taxon>
        <taxon>Planctomycetia</taxon>
        <taxon>Planctomycetales</taxon>
        <taxon>Planctomycetaceae</taxon>
        <taxon>Planctopirus</taxon>
    </lineage>
</organism>
<dbReference type="EMBL" id="CP001744">
    <property type="protein sequence ID" value="ADG69881.1"/>
    <property type="molecule type" value="Genomic_DNA"/>
</dbReference>
<dbReference type="KEGG" id="plm:Plim_4070"/>
<dbReference type="Proteomes" id="UP000002220">
    <property type="component" value="Chromosome"/>
</dbReference>
<gene>
    <name evidence="1" type="ordered locus">Plim_4070</name>
</gene>
<dbReference type="RefSeq" id="WP_013112312.1">
    <property type="nucleotide sequence ID" value="NC_014148.1"/>
</dbReference>
<reference evidence="1 2" key="1">
    <citation type="journal article" date="2010" name="Stand. Genomic Sci.">
        <title>Complete genome sequence of Planctomyces limnophilus type strain (Mu 290).</title>
        <authorList>
            <person name="Labutti K."/>
            <person name="Sikorski J."/>
            <person name="Schneider S."/>
            <person name="Nolan M."/>
            <person name="Lucas S."/>
            <person name="Glavina Del Rio T."/>
            <person name="Tice H."/>
            <person name="Cheng J.F."/>
            <person name="Goodwin L."/>
            <person name="Pitluck S."/>
            <person name="Liolios K."/>
            <person name="Ivanova N."/>
            <person name="Mavromatis K."/>
            <person name="Mikhailova N."/>
            <person name="Pati A."/>
            <person name="Chen A."/>
            <person name="Palaniappan K."/>
            <person name="Land M."/>
            <person name="Hauser L."/>
            <person name="Chang Y.J."/>
            <person name="Jeffries C.D."/>
            <person name="Tindall B.J."/>
            <person name="Rohde M."/>
            <person name="Goker M."/>
            <person name="Woyke T."/>
            <person name="Bristow J."/>
            <person name="Eisen J.A."/>
            <person name="Markowitz V."/>
            <person name="Hugenholtz P."/>
            <person name="Kyrpides N.C."/>
            <person name="Klenk H.P."/>
            <person name="Lapidus A."/>
        </authorList>
    </citation>
    <scope>NUCLEOTIDE SEQUENCE [LARGE SCALE GENOMIC DNA]</scope>
    <source>
        <strain evidence="2">ATCC 43296 / DSM 3776 / IFAM 1008 / 290</strain>
    </source>
</reference>
<dbReference type="Pfam" id="PF14091">
    <property type="entry name" value="DUF4269"/>
    <property type="match status" value="1"/>
</dbReference>
<proteinExistence type="predicted"/>
<evidence type="ECO:0000313" key="2">
    <source>
        <dbReference type="Proteomes" id="UP000002220"/>
    </source>
</evidence>
<name>D5SY88_PLAL2</name>
<evidence type="ECO:0000313" key="1">
    <source>
        <dbReference type="EMBL" id="ADG69881.1"/>
    </source>
</evidence>
<dbReference type="OrthoDB" id="6402248at2"/>
<sequence length="197" mass="22144">MNLRFSLDEPESFGPLPRQLEAARTLATLELARLFKDFTPVLAGTIPLAIDLPESDLDILCFAPDLGFFAKQCQSLAPRLTDYRERQLVLRGIPSFVASGRFENFELEIFAQPVPVPEQWGYRHLLIEARLLKLAGESLRLRIIELKQAGLKTEPAFAHGLQLPSDTLPGDPFAALLELEALDDEQLCALIEHRHLF</sequence>
<accession>D5SY88</accession>
<dbReference type="eggNOG" id="COG0537">
    <property type="taxonomic scope" value="Bacteria"/>
</dbReference>
<protein>
    <submittedName>
        <fullName evidence="1">Uncharacterized protein</fullName>
    </submittedName>
</protein>
<dbReference type="HOGENOM" id="CLU_110690_0_0_0"/>
<keyword evidence="2" id="KW-1185">Reference proteome</keyword>
<dbReference type="STRING" id="521674.Plim_4070"/>
<dbReference type="AlphaFoldDB" id="D5SY88"/>